<dbReference type="HOGENOM" id="CLU_3179418_0_0_11"/>
<accession>F6EIF7</accession>
<dbReference type="KEGG" id="asd:AS9A_4015"/>
<keyword evidence="2" id="KW-1185">Reference proteome</keyword>
<reference evidence="1 2" key="1">
    <citation type="journal article" date="2011" name="J. Bacteriol.">
        <title>Complete genome sequence of Amycolicicoccus subflavus DQS3-9A1T, an actinomycete isolated from crude oil-polluted soil.</title>
        <authorList>
            <person name="Cai M."/>
            <person name="Chen W.M."/>
            <person name="Nie Y."/>
            <person name="Chi C.Q."/>
            <person name="Wang Y.N."/>
            <person name="Tang Y.Q."/>
            <person name="Li G.Y."/>
            <person name="Wu X.L."/>
        </authorList>
    </citation>
    <scope>NUCLEOTIDE SEQUENCE [LARGE SCALE GENOMIC DNA]</scope>
    <source>
        <strain evidence="2">DSM 45089 / DQS3-9A1</strain>
    </source>
</reference>
<sequence>MGYASDKKGVLMLPPIDQIDAFVRDLVWQNFGAVLQALELIPSYFP</sequence>
<name>F6EIF7_HOYSD</name>
<evidence type="ECO:0000313" key="1">
    <source>
        <dbReference type="EMBL" id="AEF42449.1"/>
    </source>
</evidence>
<gene>
    <name evidence="1" type="ordered locus">AS9A_4015</name>
</gene>
<dbReference type="Proteomes" id="UP000009235">
    <property type="component" value="Chromosome"/>
</dbReference>
<protein>
    <submittedName>
        <fullName evidence="1">Uncharacterized protein</fullName>
    </submittedName>
</protein>
<dbReference type="EMBL" id="CP002786">
    <property type="protein sequence ID" value="AEF42449.1"/>
    <property type="molecule type" value="Genomic_DNA"/>
</dbReference>
<dbReference type="AlphaFoldDB" id="F6EIF7"/>
<organism evidence="1 2">
    <name type="scientific">Hoyosella subflava (strain DSM 45089 / JCM 17490 / NBRC 109087 / DQS3-9A1)</name>
    <name type="common">Amycolicicoccus subflavus</name>
    <dbReference type="NCBI Taxonomy" id="443218"/>
    <lineage>
        <taxon>Bacteria</taxon>
        <taxon>Bacillati</taxon>
        <taxon>Actinomycetota</taxon>
        <taxon>Actinomycetes</taxon>
        <taxon>Mycobacteriales</taxon>
        <taxon>Hoyosellaceae</taxon>
        <taxon>Hoyosella</taxon>
    </lineage>
</organism>
<proteinExistence type="predicted"/>
<evidence type="ECO:0000313" key="2">
    <source>
        <dbReference type="Proteomes" id="UP000009235"/>
    </source>
</evidence>